<comment type="function">
    <text evidence="6">GTPase that associates with the 50S ribosomal subunit and may have a role during protein synthesis or ribosome biogenesis.</text>
</comment>
<dbReference type="GO" id="GO:0003924">
    <property type="term" value="F:GTPase activity"/>
    <property type="evidence" value="ECO:0007669"/>
    <property type="project" value="UniProtKB-UniRule"/>
</dbReference>
<comment type="subunit">
    <text evidence="6">Monomer. Associates with the 50S ribosomal subunit.</text>
</comment>
<dbReference type="FunFam" id="3.40.50.11060:FF:000001">
    <property type="entry name" value="GTPase HflX"/>
    <property type="match status" value="1"/>
</dbReference>
<evidence type="ECO:0000256" key="7">
    <source>
        <dbReference type="PIRSR" id="PIRSR006809-1"/>
    </source>
</evidence>
<dbReference type="GO" id="GO:0005525">
    <property type="term" value="F:GTP binding"/>
    <property type="evidence" value="ECO:0007669"/>
    <property type="project" value="UniProtKB-UniRule"/>
</dbReference>
<feature type="binding site" evidence="8">
    <location>
        <position position="239"/>
    </location>
    <ligand>
        <name>Mg(2+)</name>
        <dbReference type="ChEBI" id="CHEBI:18420"/>
    </ligand>
</feature>
<dbReference type="NCBIfam" id="TIGR03156">
    <property type="entry name" value="GTP_HflX"/>
    <property type="match status" value="1"/>
</dbReference>
<gene>
    <name evidence="6" type="primary">hflX</name>
    <name evidence="10" type="ORF">FC07_GL003013</name>
</gene>
<dbReference type="GO" id="GO:0005737">
    <property type="term" value="C:cytoplasm"/>
    <property type="evidence" value="ECO:0007669"/>
    <property type="project" value="UniProtKB-SubCell"/>
</dbReference>
<comment type="similarity">
    <text evidence="6">Belongs to the TRAFAC class OBG-HflX-like GTPase superfamily. HflX GTPase family.</text>
</comment>
<dbReference type="CDD" id="cd01878">
    <property type="entry name" value="HflX"/>
    <property type="match status" value="1"/>
</dbReference>
<proteinExistence type="inferred from homology"/>
<comment type="caution">
    <text evidence="10">The sequence shown here is derived from an EMBL/GenBank/DDBJ whole genome shotgun (WGS) entry which is preliminary data.</text>
</comment>
<dbReference type="OrthoDB" id="9812272at2"/>
<dbReference type="Gene3D" id="3.40.50.300">
    <property type="entry name" value="P-loop containing nucleotide triphosphate hydrolases"/>
    <property type="match status" value="1"/>
</dbReference>
<dbReference type="InterPro" id="IPR006073">
    <property type="entry name" value="GTP-bd"/>
</dbReference>
<evidence type="ECO:0000313" key="10">
    <source>
        <dbReference type="EMBL" id="KRK40721.1"/>
    </source>
</evidence>
<evidence type="ECO:0000256" key="6">
    <source>
        <dbReference type="HAMAP-Rule" id="MF_00900"/>
    </source>
</evidence>
<feature type="domain" description="Hflx-type G" evidence="9">
    <location>
        <begin position="199"/>
        <end position="369"/>
    </location>
</feature>
<keyword evidence="4 8" id="KW-0460">Magnesium</keyword>
<dbReference type="HAMAP" id="MF_00900">
    <property type="entry name" value="GTPase_HflX"/>
    <property type="match status" value="1"/>
</dbReference>
<dbReference type="GO" id="GO:0043022">
    <property type="term" value="F:ribosome binding"/>
    <property type="evidence" value="ECO:0007669"/>
    <property type="project" value="TreeGrafter"/>
</dbReference>
<dbReference type="SUPFAM" id="SSF52540">
    <property type="entry name" value="P-loop containing nucleoside triphosphate hydrolases"/>
    <property type="match status" value="1"/>
</dbReference>
<dbReference type="PROSITE" id="PS51705">
    <property type="entry name" value="G_HFLX"/>
    <property type="match status" value="1"/>
</dbReference>
<dbReference type="PANTHER" id="PTHR10229:SF4">
    <property type="entry name" value="GTPASE HFLX"/>
    <property type="match status" value="1"/>
</dbReference>
<comment type="cofactor">
    <cofactor evidence="8">
        <name>Mg(2+)</name>
        <dbReference type="ChEBI" id="CHEBI:18420"/>
    </cofactor>
</comment>
<sequence length="424" mass="47137">MLNEAPNVLIGGVNLQATNFDYEVQELAELVKANGMTVVGEVFQNLERINAGTYFGVGKIDEIKGLAAEKNAEFLVLNDELTPAQMSNLDQALPDVKIMDRTGLILAIFANRAHSREAQLQVQIAQLRYRLPRLRVGGQANLMQQGGGPGFANRGSGETKLELNQRTIKHHIAQIRKELAQLDVAQATKRQQRDKQELPTVALVGYTNAGKSTTMNGLLQLFDEAPSKQVFEKDMLFATLDTSVREIHLPSHQKFLLSDTVGFVSKLPTQLIKAFRSTLAEAAQADLLVQVIDYSDPNYEQMVQVTEQTLAELDIHDIPMIYAYNKADLRPDTKFPQVNSEHDLIYSANDPASLQQLSDLITKLLFADHQVLTYLVPYADGKWVDYLNEHASVQSQDYDATGTKIVASVTPIDAQRLAQFEVTD</sequence>
<dbReference type="InterPro" id="IPR016496">
    <property type="entry name" value="GTPase_HflX"/>
</dbReference>
<evidence type="ECO:0000256" key="5">
    <source>
        <dbReference type="ARBA" id="ARBA00023134"/>
    </source>
</evidence>
<accession>A0A0R1H9U9</accession>
<dbReference type="InterPro" id="IPR032305">
    <property type="entry name" value="GTP-bd_M"/>
</dbReference>
<keyword evidence="3 6" id="KW-0547">Nucleotide-binding</keyword>
<dbReference type="Gene3D" id="3.40.50.11060">
    <property type="entry name" value="GTPase HflX, N-terminal domain"/>
    <property type="match status" value="1"/>
</dbReference>
<dbReference type="EMBL" id="AZDA01000005">
    <property type="protein sequence ID" value="KRK40721.1"/>
    <property type="molecule type" value="Genomic_DNA"/>
</dbReference>
<dbReference type="PATRIC" id="fig|1423726.3.peg.3127"/>
<dbReference type="InterPro" id="IPR025121">
    <property type="entry name" value="GTPase_HflX_N"/>
</dbReference>
<evidence type="ECO:0000256" key="3">
    <source>
        <dbReference type="ARBA" id="ARBA00022741"/>
    </source>
</evidence>
<dbReference type="STRING" id="1423726.FC07_GL003013"/>
<dbReference type="InterPro" id="IPR027417">
    <property type="entry name" value="P-loop_NTPase"/>
</dbReference>
<dbReference type="Gene3D" id="6.10.250.2860">
    <property type="match status" value="1"/>
</dbReference>
<reference evidence="10 11" key="1">
    <citation type="journal article" date="2015" name="Genome Announc.">
        <title>Expanding the biotechnology potential of lactobacilli through comparative genomics of 213 strains and associated genera.</title>
        <authorList>
            <person name="Sun Z."/>
            <person name="Harris H.M."/>
            <person name="McCann A."/>
            <person name="Guo C."/>
            <person name="Argimon S."/>
            <person name="Zhang W."/>
            <person name="Yang X."/>
            <person name="Jeffery I.B."/>
            <person name="Cooney J.C."/>
            <person name="Kagawa T.F."/>
            <person name="Liu W."/>
            <person name="Song Y."/>
            <person name="Salvetti E."/>
            <person name="Wrobel A."/>
            <person name="Rasinkangas P."/>
            <person name="Parkhill J."/>
            <person name="Rea M.C."/>
            <person name="O'Sullivan O."/>
            <person name="Ritari J."/>
            <person name="Douillard F.P."/>
            <person name="Paul Ross R."/>
            <person name="Yang R."/>
            <person name="Briner A.E."/>
            <person name="Felis G.E."/>
            <person name="de Vos W.M."/>
            <person name="Barrangou R."/>
            <person name="Klaenhammer T.R."/>
            <person name="Caufield P.W."/>
            <person name="Cui Y."/>
            <person name="Zhang H."/>
            <person name="O'Toole P.W."/>
        </authorList>
    </citation>
    <scope>NUCLEOTIDE SEQUENCE [LARGE SCALE GENOMIC DNA]</scope>
    <source>
        <strain evidence="10 11">DSM 20003</strain>
    </source>
</reference>
<dbReference type="AlphaFoldDB" id="A0A0R1H9U9"/>
<organism evidence="10 11">
    <name type="scientific">Loigolactobacillus bifermentans DSM 20003</name>
    <dbReference type="NCBI Taxonomy" id="1423726"/>
    <lineage>
        <taxon>Bacteria</taxon>
        <taxon>Bacillati</taxon>
        <taxon>Bacillota</taxon>
        <taxon>Bacilli</taxon>
        <taxon>Lactobacillales</taxon>
        <taxon>Lactobacillaceae</taxon>
        <taxon>Loigolactobacillus</taxon>
    </lineage>
</organism>
<feature type="binding site" evidence="7">
    <location>
        <begin position="237"/>
        <end position="241"/>
    </location>
    <ligand>
        <name>GTP</name>
        <dbReference type="ChEBI" id="CHEBI:37565"/>
    </ligand>
</feature>
<evidence type="ECO:0000313" key="11">
    <source>
        <dbReference type="Proteomes" id="UP000051461"/>
    </source>
</evidence>
<dbReference type="PRINTS" id="PR00326">
    <property type="entry name" value="GTP1OBG"/>
</dbReference>
<keyword evidence="2 8" id="KW-0479">Metal-binding</keyword>
<dbReference type="Proteomes" id="UP000051461">
    <property type="component" value="Unassembled WGS sequence"/>
</dbReference>
<dbReference type="Pfam" id="PF16360">
    <property type="entry name" value="GTP-bdg_M"/>
    <property type="match status" value="1"/>
</dbReference>
<protein>
    <recommendedName>
        <fullName evidence="6">GTPase HflX</fullName>
    </recommendedName>
    <alternativeName>
        <fullName evidence="6">GTP-binding protein HflX</fullName>
    </alternativeName>
</protein>
<dbReference type="RefSeq" id="WP_057903377.1">
    <property type="nucleotide sequence ID" value="NZ_AZDA01000005.1"/>
</dbReference>
<dbReference type="GO" id="GO:0046872">
    <property type="term" value="F:metal ion binding"/>
    <property type="evidence" value="ECO:0007669"/>
    <property type="project" value="UniProtKB-KW"/>
</dbReference>
<feature type="binding site" evidence="8">
    <location>
        <position position="212"/>
    </location>
    <ligand>
        <name>Mg(2+)</name>
        <dbReference type="ChEBI" id="CHEBI:18420"/>
    </ligand>
</feature>
<feature type="binding site" evidence="7">
    <location>
        <begin position="205"/>
        <end position="212"/>
    </location>
    <ligand>
        <name>GTP</name>
        <dbReference type="ChEBI" id="CHEBI:37565"/>
    </ligand>
</feature>
<dbReference type="PIRSF" id="PIRSF006809">
    <property type="entry name" value="GTP-binding_hflX_prd"/>
    <property type="match status" value="1"/>
</dbReference>
<feature type="binding site" evidence="7">
    <location>
        <begin position="325"/>
        <end position="328"/>
    </location>
    <ligand>
        <name>GTP</name>
        <dbReference type="ChEBI" id="CHEBI:37565"/>
    </ligand>
</feature>
<dbReference type="Pfam" id="PF01926">
    <property type="entry name" value="MMR_HSR1"/>
    <property type="match status" value="1"/>
</dbReference>
<feature type="binding site" evidence="7">
    <location>
        <begin position="259"/>
        <end position="262"/>
    </location>
    <ligand>
        <name>GTP</name>
        <dbReference type="ChEBI" id="CHEBI:37565"/>
    </ligand>
</feature>
<dbReference type="InterPro" id="IPR042108">
    <property type="entry name" value="GTPase_HflX_N_sf"/>
</dbReference>
<name>A0A0R1H9U9_9LACO</name>
<evidence type="ECO:0000259" key="9">
    <source>
        <dbReference type="PROSITE" id="PS51705"/>
    </source>
</evidence>
<evidence type="ECO:0000256" key="2">
    <source>
        <dbReference type="ARBA" id="ARBA00022723"/>
    </source>
</evidence>
<comment type="subcellular location">
    <subcellularLocation>
        <location evidence="6">Cytoplasm</location>
    </subcellularLocation>
    <text evidence="6">May associate with membranes.</text>
</comment>
<dbReference type="InterPro" id="IPR030394">
    <property type="entry name" value="G_HFLX_dom"/>
</dbReference>
<keyword evidence="11" id="KW-1185">Reference proteome</keyword>
<keyword evidence="5 6" id="KW-0342">GTP-binding</keyword>
<dbReference type="PANTHER" id="PTHR10229">
    <property type="entry name" value="GTP-BINDING PROTEIN HFLX"/>
    <property type="match status" value="1"/>
</dbReference>
<evidence type="ECO:0000256" key="8">
    <source>
        <dbReference type="PIRSR" id="PIRSR006809-2"/>
    </source>
</evidence>
<evidence type="ECO:0000256" key="4">
    <source>
        <dbReference type="ARBA" id="ARBA00022842"/>
    </source>
</evidence>
<dbReference type="Pfam" id="PF13167">
    <property type="entry name" value="GTP-bdg_N"/>
    <property type="match status" value="1"/>
</dbReference>
<evidence type="ECO:0000256" key="1">
    <source>
        <dbReference type="ARBA" id="ARBA00022490"/>
    </source>
</evidence>
<keyword evidence="1 6" id="KW-0963">Cytoplasm</keyword>